<dbReference type="AlphaFoldDB" id="A0A433X8A6"/>
<dbReference type="InterPro" id="IPR018484">
    <property type="entry name" value="FGGY_N"/>
</dbReference>
<feature type="domain" description="Carbohydrate kinase FGGY N-terminal" evidence="4">
    <location>
        <begin position="7"/>
        <end position="242"/>
    </location>
</feature>
<dbReference type="PANTHER" id="PTHR43095:SF5">
    <property type="entry name" value="XYLULOSE KINASE"/>
    <property type="match status" value="1"/>
</dbReference>
<dbReference type="GO" id="GO:0016301">
    <property type="term" value="F:kinase activity"/>
    <property type="evidence" value="ECO:0007669"/>
    <property type="project" value="UniProtKB-KW"/>
</dbReference>
<proteinExistence type="inferred from homology"/>
<name>A0A433X8A6_9HYPH</name>
<accession>A0A433X8A6</accession>
<dbReference type="InterPro" id="IPR050406">
    <property type="entry name" value="FGGY_Carb_Kinase"/>
</dbReference>
<keyword evidence="7" id="KW-1185">Reference proteome</keyword>
<protein>
    <submittedName>
        <fullName evidence="6">Carbohydrate kinase</fullName>
    </submittedName>
</protein>
<dbReference type="PANTHER" id="PTHR43095">
    <property type="entry name" value="SUGAR KINASE"/>
    <property type="match status" value="1"/>
</dbReference>
<reference evidence="6 7" key="1">
    <citation type="journal article" date="2016" name="Int. J. Syst. Evol. Microbiol.">
        <title>Arsenicitalea aurantiaca gen. nov., sp. nov., a new member of the family Hyphomicrobiaceae, isolated from high-arsenic sediment.</title>
        <authorList>
            <person name="Mu Y."/>
            <person name="Zhou L."/>
            <person name="Zeng X.C."/>
            <person name="Liu L."/>
            <person name="Pan Y."/>
            <person name="Chen X."/>
            <person name="Wang J."/>
            <person name="Li S."/>
            <person name="Li W.J."/>
            <person name="Wang Y."/>
        </authorList>
    </citation>
    <scope>NUCLEOTIDE SEQUENCE [LARGE SCALE GENOMIC DNA]</scope>
    <source>
        <strain evidence="6 7">42-50</strain>
    </source>
</reference>
<gene>
    <name evidence="6" type="ORF">EMQ25_13535</name>
</gene>
<keyword evidence="3 6" id="KW-0418">Kinase</keyword>
<dbReference type="Pfam" id="PF00370">
    <property type="entry name" value="FGGY_N"/>
    <property type="match status" value="1"/>
</dbReference>
<keyword evidence="2" id="KW-0808">Transferase</keyword>
<dbReference type="GO" id="GO:0005975">
    <property type="term" value="P:carbohydrate metabolic process"/>
    <property type="evidence" value="ECO:0007669"/>
    <property type="project" value="InterPro"/>
</dbReference>
<sequence length="462" mass="49347">MQNEPIVGVIDIGKSNAKFALVDLARRREIAVRKRPNAVVGTGPYPHYDIEGIWAFLIDAIAELNAEEPIDVLSVTTHGAGGALLDETGALALPVLDYEHEGPDALAAQYDAARPDFSESFTPRLPGGLNLGAQFFWQARAFPEAFARVRTILTYPQYWAHRLCGVAANEITSLGCHTDLWDFPGGGWSSLVRAEGWQDRLAPLRKASDRLGPVRPDLVRKLGLRRDVPVLAGIHDSNASLLPHLIGRTPPFSVVSTGTWVIVCTPGGPLDGLDPARDCLANCDAFGRAVPSARFMGGREFSLLIERQAAVPSTEAVGRVLETGAMLLPSVQQGSGPFPHRTPHWTIPEAEHDPEARFVIVSLYLALMTAECLALSGATGPSVVEGPFATNGLYLDMLSAVTGRPVEPMTASATGTSIGAAMLAELGTNGAGGRETPRAHVTRAEFAPLMARYGEAWRAALS</sequence>
<dbReference type="Pfam" id="PF21546">
    <property type="entry name" value="FGGY_C_2"/>
    <property type="match status" value="1"/>
</dbReference>
<dbReference type="InterPro" id="IPR043129">
    <property type="entry name" value="ATPase_NBD"/>
</dbReference>
<evidence type="ECO:0000313" key="6">
    <source>
        <dbReference type="EMBL" id="RUT30327.1"/>
    </source>
</evidence>
<dbReference type="Proteomes" id="UP000281547">
    <property type="component" value="Unassembled WGS sequence"/>
</dbReference>
<dbReference type="OrthoDB" id="9786272at2"/>
<comment type="similarity">
    <text evidence="1">Belongs to the FGGY kinase family.</text>
</comment>
<evidence type="ECO:0000313" key="7">
    <source>
        <dbReference type="Proteomes" id="UP000281547"/>
    </source>
</evidence>
<dbReference type="InterPro" id="IPR049382">
    <property type="entry name" value="FGGY_C_2"/>
</dbReference>
<evidence type="ECO:0000259" key="5">
    <source>
        <dbReference type="Pfam" id="PF21546"/>
    </source>
</evidence>
<dbReference type="CDD" id="cd07772">
    <property type="entry name" value="ASKHA_NBD_FGGY_NaCK-like"/>
    <property type="match status" value="1"/>
</dbReference>
<evidence type="ECO:0000256" key="3">
    <source>
        <dbReference type="ARBA" id="ARBA00022777"/>
    </source>
</evidence>
<dbReference type="EMBL" id="RZNJ01000004">
    <property type="protein sequence ID" value="RUT30327.1"/>
    <property type="molecule type" value="Genomic_DNA"/>
</dbReference>
<evidence type="ECO:0000256" key="2">
    <source>
        <dbReference type="ARBA" id="ARBA00022679"/>
    </source>
</evidence>
<evidence type="ECO:0000259" key="4">
    <source>
        <dbReference type="Pfam" id="PF00370"/>
    </source>
</evidence>
<evidence type="ECO:0000256" key="1">
    <source>
        <dbReference type="ARBA" id="ARBA00009156"/>
    </source>
</evidence>
<comment type="caution">
    <text evidence="6">The sequence shown here is derived from an EMBL/GenBank/DDBJ whole genome shotgun (WGS) entry which is preliminary data.</text>
</comment>
<dbReference type="Gene3D" id="3.30.420.40">
    <property type="match status" value="2"/>
</dbReference>
<feature type="domain" description="Carbohydrate kinase FGGY C-terminal" evidence="5">
    <location>
        <begin position="250"/>
        <end position="425"/>
    </location>
</feature>
<dbReference type="SUPFAM" id="SSF53067">
    <property type="entry name" value="Actin-like ATPase domain"/>
    <property type="match status" value="2"/>
</dbReference>
<dbReference type="RefSeq" id="WP_127189108.1">
    <property type="nucleotide sequence ID" value="NZ_RZNJ01000004.1"/>
</dbReference>
<organism evidence="6 7">
    <name type="scientific">Arsenicitalea aurantiaca</name>
    <dbReference type="NCBI Taxonomy" id="1783274"/>
    <lineage>
        <taxon>Bacteria</taxon>
        <taxon>Pseudomonadati</taxon>
        <taxon>Pseudomonadota</taxon>
        <taxon>Alphaproteobacteria</taxon>
        <taxon>Hyphomicrobiales</taxon>
        <taxon>Devosiaceae</taxon>
        <taxon>Arsenicitalea</taxon>
    </lineage>
</organism>